<keyword evidence="6 9" id="KW-0804">Transcription</keyword>
<comment type="subcellular location">
    <subcellularLocation>
        <location evidence="9">Cytoplasm</location>
    </subcellularLocation>
</comment>
<evidence type="ECO:0000313" key="11">
    <source>
        <dbReference type="Proteomes" id="UP000301751"/>
    </source>
</evidence>
<evidence type="ECO:0000256" key="9">
    <source>
        <dbReference type="RuleBase" id="RU364037"/>
    </source>
</evidence>
<evidence type="ECO:0000256" key="1">
    <source>
        <dbReference type="ARBA" id="ARBA00007957"/>
    </source>
</evidence>
<feature type="binding site" evidence="7">
    <location>
        <position position="121"/>
    </location>
    <ligand>
        <name>Zn(2+)</name>
        <dbReference type="ChEBI" id="CHEBI:29105"/>
    </ligand>
</feature>
<evidence type="ECO:0000256" key="4">
    <source>
        <dbReference type="ARBA" id="ARBA00023015"/>
    </source>
</evidence>
<keyword evidence="5 9" id="KW-0238">DNA-binding</keyword>
<comment type="similarity">
    <text evidence="1 9">Belongs to the Fur family.</text>
</comment>
<keyword evidence="8 9" id="KW-0408">Iron</keyword>
<keyword evidence="9" id="KW-0963">Cytoplasm</keyword>
<dbReference type="InterPro" id="IPR036390">
    <property type="entry name" value="WH_DNA-bd_sf"/>
</dbReference>
<evidence type="ECO:0000256" key="5">
    <source>
        <dbReference type="ARBA" id="ARBA00023125"/>
    </source>
</evidence>
<feature type="binding site" evidence="8">
    <location>
        <position position="110"/>
    </location>
    <ligand>
        <name>Fe cation</name>
        <dbReference type="ChEBI" id="CHEBI:24875"/>
    </ligand>
</feature>
<dbReference type="GO" id="GO:0008270">
    <property type="term" value="F:zinc ion binding"/>
    <property type="evidence" value="ECO:0007669"/>
    <property type="project" value="TreeGrafter"/>
</dbReference>
<dbReference type="GO" id="GO:0005737">
    <property type="term" value="C:cytoplasm"/>
    <property type="evidence" value="ECO:0007669"/>
    <property type="project" value="UniProtKB-SubCell"/>
</dbReference>
<dbReference type="GO" id="GO:1900376">
    <property type="term" value="P:regulation of secondary metabolite biosynthetic process"/>
    <property type="evidence" value="ECO:0007669"/>
    <property type="project" value="TreeGrafter"/>
</dbReference>
<dbReference type="AlphaFoldDB" id="A0A480ARM7"/>
<dbReference type="PANTHER" id="PTHR33202">
    <property type="entry name" value="ZINC UPTAKE REGULATION PROTEIN"/>
    <property type="match status" value="1"/>
</dbReference>
<evidence type="ECO:0000313" key="10">
    <source>
        <dbReference type="EMBL" id="GCL62947.1"/>
    </source>
</evidence>
<dbReference type="Proteomes" id="UP000301751">
    <property type="component" value="Unassembled WGS sequence"/>
</dbReference>
<dbReference type="SUPFAM" id="SSF46785">
    <property type="entry name" value="Winged helix' DNA-binding domain"/>
    <property type="match status" value="1"/>
</dbReference>
<dbReference type="InterPro" id="IPR036388">
    <property type="entry name" value="WH-like_DNA-bd_sf"/>
</dbReference>
<keyword evidence="2 9" id="KW-0678">Repressor</keyword>
<dbReference type="GO" id="GO:0003700">
    <property type="term" value="F:DNA-binding transcription factor activity"/>
    <property type="evidence" value="ECO:0007669"/>
    <property type="project" value="UniProtKB-UniRule"/>
</dbReference>
<feature type="binding site" evidence="7">
    <location>
        <position position="84"/>
    </location>
    <ligand>
        <name>Zn(2+)</name>
        <dbReference type="ChEBI" id="CHEBI:29105"/>
    </ligand>
</feature>
<dbReference type="InterPro" id="IPR002481">
    <property type="entry name" value="FUR"/>
</dbReference>
<keyword evidence="11" id="KW-1185">Reference proteome</keyword>
<comment type="cofactor">
    <cofactor evidence="8">
        <name>Mn(2+)</name>
        <dbReference type="ChEBI" id="CHEBI:29035"/>
    </cofactor>
    <cofactor evidence="8">
        <name>Fe(2+)</name>
        <dbReference type="ChEBI" id="CHEBI:29033"/>
    </cofactor>
    <text evidence="8">Binds 1 Mn(2+) or Fe(2+) ion per subunit.</text>
</comment>
<accession>A0A480ARM7</accession>
<dbReference type="RefSeq" id="WP_137732700.1">
    <property type="nucleotide sequence ID" value="NZ_BJCL01000004.1"/>
</dbReference>
<dbReference type="CDD" id="cd07153">
    <property type="entry name" value="Fur_like"/>
    <property type="match status" value="1"/>
</dbReference>
<feature type="binding site" evidence="7">
    <location>
        <position position="81"/>
    </location>
    <ligand>
        <name>Zn(2+)</name>
        <dbReference type="ChEBI" id="CHEBI:29105"/>
    </ligand>
</feature>
<keyword evidence="3 7" id="KW-0862">Zinc</keyword>
<organism evidence="10 11">
    <name type="scientific">Pseudaquabacterium pictum</name>
    <dbReference type="NCBI Taxonomy" id="2315236"/>
    <lineage>
        <taxon>Bacteria</taxon>
        <taxon>Pseudomonadati</taxon>
        <taxon>Pseudomonadota</taxon>
        <taxon>Betaproteobacteria</taxon>
        <taxon>Burkholderiales</taxon>
        <taxon>Sphaerotilaceae</taxon>
        <taxon>Pseudaquabacterium</taxon>
    </lineage>
</organism>
<dbReference type="InterPro" id="IPR043135">
    <property type="entry name" value="Fur_C"/>
</dbReference>
<proteinExistence type="inferred from homology"/>
<sequence length="140" mass="15167">MERSTRQRSAIRAAIDAAQRPLSPQEVLAASQAAVAGLGLATVYRNLKLLVEAGEIQQVTLPGDSARYEPARQAHHHHFQCTRCQRVFDVHHCPGDMAHMAPAGFLVEAHELTLYGCCQDCAPPVRGKPVRVPIRSGGPA</sequence>
<evidence type="ECO:0000256" key="2">
    <source>
        <dbReference type="ARBA" id="ARBA00022491"/>
    </source>
</evidence>
<feature type="binding site" evidence="8">
    <location>
        <position position="75"/>
    </location>
    <ligand>
        <name>Fe cation</name>
        <dbReference type="ChEBI" id="CHEBI:24875"/>
    </ligand>
</feature>
<comment type="subunit">
    <text evidence="9">Homodimer.</text>
</comment>
<keyword evidence="7 9" id="KW-0479">Metal-binding</keyword>
<reference evidence="11" key="1">
    <citation type="submission" date="2019-03" db="EMBL/GenBank/DDBJ databases">
        <title>Aquabacterium pictum sp.nov., the first bacteriochlorophyll a-containing freshwater bacterium in the genus Aquabacterium of the class Betaproteobacteria.</title>
        <authorList>
            <person name="Hirose S."/>
            <person name="Tank M."/>
            <person name="Hara E."/>
            <person name="Tamaki H."/>
            <person name="Takaichi S."/>
            <person name="Haruta S."/>
            <person name="Hanada S."/>
        </authorList>
    </citation>
    <scope>NUCLEOTIDE SEQUENCE [LARGE SCALE GENOMIC DNA]</scope>
    <source>
        <strain evidence="11">W35</strain>
    </source>
</reference>
<name>A0A480ARM7_9BURK</name>
<evidence type="ECO:0000256" key="8">
    <source>
        <dbReference type="PIRSR" id="PIRSR602481-2"/>
    </source>
</evidence>
<gene>
    <name evidence="9" type="primary">fur</name>
    <name evidence="10" type="ORF">AQPW35_20280</name>
</gene>
<dbReference type="PANTHER" id="PTHR33202:SF22">
    <property type="entry name" value="HYDROGEN PEROXIDE SENSITIVE REPRESSOR"/>
    <property type="match status" value="1"/>
</dbReference>
<evidence type="ECO:0000256" key="3">
    <source>
        <dbReference type="ARBA" id="ARBA00022833"/>
    </source>
</evidence>
<dbReference type="Gene3D" id="3.30.1490.190">
    <property type="match status" value="1"/>
</dbReference>
<dbReference type="EMBL" id="BJCL01000004">
    <property type="protein sequence ID" value="GCL62947.1"/>
    <property type="molecule type" value="Genomic_DNA"/>
</dbReference>
<evidence type="ECO:0000256" key="7">
    <source>
        <dbReference type="PIRSR" id="PIRSR602481-1"/>
    </source>
</evidence>
<dbReference type="Pfam" id="PF01475">
    <property type="entry name" value="FUR"/>
    <property type="match status" value="1"/>
</dbReference>
<dbReference type="GO" id="GO:0045892">
    <property type="term" value="P:negative regulation of DNA-templated transcription"/>
    <property type="evidence" value="ECO:0007669"/>
    <property type="project" value="TreeGrafter"/>
</dbReference>
<dbReference type="GO" id="GO:0000976">
    <property type="term" value="F:transcription cis-regulatory region binding"/>
    <property type="evidence" value="ECO:0007669"/>
    <property type="project" value="TreeGrafter"/>
</dbReference>
<feature type="binding site" evidence="7">
    <location>
        <position position="118"/>
    </location>
    <ligand>
        <name>Zn(2+)</name>
        <dbReference type="ChEBI" id="CHEBI:29105"/>
    </ligand>
</feature>
<dbReference type="Gene3D" id="1.10.10.10">
    <property type="entry name" value="Winged helix-like DNA-binding domain superfamily/Winged helix DNA-binding domain"/>
    <property type="match status" value="1"/>
</dbReference>
<evidence type="ECO:0000256" key="6">
    <source>
        <dbReference type="ARBA" id="ARBA00023163"/>
    </source>
</evidence>
<comment type="caution">
    <text evidence="10">The sequence shown here is derived from an EMBL/GenBank/DDBJ whole genome shotgun (WGS) entry which is preliminary data.</text>
</comment>
<dbReference type="OrthoDB" id="8659436at2"/>
<comment type="cofactor">
    <cofactor evidence="7">
        <name>Zn(2+)</name>
        <dbReference type="ChEBI" id="CHEBI:29105"/>
    </cofactor>
    <text evidence="7">Binds 1 zinc ion per subunit.</text>
</comment>
<protein>
    <recommendedName>
        <fullName evidence="9">Ferric uptake regulation protein</fullName>
    </recommendedName>
</protein>
<keyword evidence="4 9" id="KW-0805">Transcription regulation</keyword>